<organism evidence="2 3">
    <name type="scientific">Periplaneta americana</name>
    <name type="common">American cockroach</name>
    <name type="synonym">Blatta americana</name>
    <dbReference type="NCBI Taxonomy" id="6978"/>
    <lineage>
        <taxon>Eukaryota</taxon>
        <taxon>Metazoa</taxon>
        <taxon>Ecdysozoa</taxon>
        <taxon>Arthropoda</taxon>
        <taxon>Hexapoda</taxon>
        <taxon>Insecta</taxon>
        <taxon>Pterygota</taxon>
        <taxon>Neoptera</taxon>
        <taxon>Polyneoptera</taxon>
        <taxon>Dictyoptera</taxon>
        <taxon>Blattodea</taxon>
        <taxon>Blattoidea</taxon>
        <taxon>Blattidae</taxon>
        <taxon>Blattinae</taxon>
        <taxon>Periplaneta</taxon>
    </lineage>
</organism>
<evidence type="ECO:0000313" key="2">
    <source>
        <dbReference type="EMBL" id="KAJ4448140.1"/>
    </source>
</evidence>
<name>A0ABQ8TS16_PERAM</name>
<evidence type="ECO:0000256" key="1">
    <source>
        <dbReference type="SAM" id="MobiDB-lite"/>
    </source>
</evidence>
<evidence type="ECO:0000313" key="3">
    <source>
        <dbReference type="Proteomes" id="UP001148838"/>
    </source>
</evidence>
<keyword evidence="3" id="KW-1185">Reference proteome</keyword>
<feature type="region of interest" description="Disordered" evidence="1">
    <location>
        <begin position="228"/>
        <end position="257"/>
    </location>
</feature>
<sequence length="257" mass="29871">MSVVCGGKHGPFSGTTVSMSKKTKGAWVKEITYTKVGITQEDIQECKPLKKKLRAFQSFWERPKLKIGNMWTEERKETHRAQMHYTEPKHTGNKTISVTTQKREKKNKKLLREKRAAHLEKEANSLAEEVESDPFLALEKRNRPTTRAVPIQVWKNHFANILDQQQTEQAYNRPTTVNPKLQDPITKTEVEGAIRQGKNKKAAGLEQIYTEHVKQFLEGHVRYVDRNYEQMSGDRDNTGKLKDGKHEDPMQRERQYK</sequence>
<dbReference type="EMBL" id="JAJSOF020000005">
    <property type="protein sequence ID" value="KAJ4448140.1"/>
    <property type="molecule type" value="Genomic_DNA"/>
</dbReference>
<proteinExistence type="predicted"/>
<dbReference type="Proteomes" id="UP001148838">
    <property type="component" value="Unassembled WGS sequence"/>
</dbReference>
<reference evidence="2 3" key="1">
    <citation type="journal article" date="2022" name="Allergy">
        <title>Genome assembly and annotation of Periplaneta americana reveal a comprehensive cockroach allergen profile.</title>
        <authorList>
            <person name="Wang L."/>
            <person name="Xiong Q."/>
            <person name="Saelim N."/>
            <person name="Wang L."/>
            <person name="Nong W."/>
            <person name="Wan A.T."/>
            <person name="Shi M."/>
            <person name="Liu X."/>
            <person name="Cao Q."/>
            <person name="Hui J.H.L."/>
            <person name="Sookrung N."/>
            <person name="Leung T.F."/>
            <person name="Tungtrongchitr A."/>
            <person name="Tsui S.K.W."/>
        </authorList>
    </citation>
    <scope>NUCLEOTIDE SEQUENCE [LARGE SCALE GENOMIC DNA]</scope>
    <source>
        <strain evidence="2">PWHHKU_190912</strain>
    </source>
</reference>
<protein>
    <submittedName>
        <fullName evidence="2">Uncharacterized protein</fullName>
    </submittedName>
</protein>
<accession>A0ABQ8TS16</accession>
<gene>
    <name evidence="2" type="ORF">ANN_10152</name>
</gene>
<comment type="caution">
    <text evidence="2">The sequence shown here is derived from an EMBL/GenBank/DDBJ whole genome shotgun (WGS) entry which is preliminary data.</text>
</comment>